<protein>
    <submittedName>
        <fullName evidence="1">HAD family hydrolase</fullName>
    </submittedName>
</protein>
<dbReference type="AlphaFoldDB" id="A0A3L7IVZ1"/>
<dbReference type="GO" id="GO:0016791">
    <property type="term" value="F:phosphatase activity"/>
    <property type="evidence" value="ECO:0007669"/>
    <property type="project" value="TreeGrafter"/>
</dbReference>
<dbReference type="GO" id="GO:0005829">
    <property type="term" value="C:cytosol"/>
    <property type="evidence" value="ECO:0007669"/>
    <property type="project" value="TreeGrafter"/>
</dbReference>
<dbReference type="Pfam" id="PF08282">
    <property type="entry name" value="Hydrolase_3"/>
    <property type="match status" value="1"/>
</dbReference>
<dbReference type="Proteomes" id="UP000282460">
    <property type="component" value="Unassembled WGS sequence"/>
</dbReference>
<dbReference type="RefSeq" id="WP_121660655.1">
    <property type="nucleotide sequence ID" value="NZ_BMEK01000004.1"/>
</dbReference>
<dbReference type="PANTHER" id="PTHR10000">
    <property type="entry name" value="PHOSPHOSERINE PHOSPHATASE"/>
    <property type="match status" value="1"/>
</dbReference>
<keyword evidence="1" id="KW-0378">Hydrolase</keyword>
<dbReference type="SFLD" id="SFLDG01140">
    <property type="entry name" value="C2.B:_Phosphomannomutase_and_P"/>
    <property type="match status" value="1"/>
</dbReference>
<dbReference type="Gene3D" id="3.40.50.1000">
    <property type="entry name" value="HAD superfamily/HAD-like"/>
    <property type="match status" value="1"/>
</dbReference>
<keyword evidence="2" id="KW-1185">Reference proteome</keyword>
<evidence type="ECO:0000313" key="2">
    <source>
        <dbReference type="Proteomes" id="UP000282460"/>
    </source>
</evidence>
<dbReference type="InterPro" id="IPR036412">
    <property type="entry name" value="HAD-like_sf"/>
</dbReference>
<evidence type="ECO:0000313" key="1">
    <source>
        <dbReference type="EMBL" id="RLQ81182.1"/>
    </source>
</evidence>
<organism evidence="1 2">
    <name type="scientific">Mycetocola zhadangensis</name>
    <dbReference type="NCBI Taxonomy" id="1164595"/>
    <lineage>
        <taxon>Bacteria</taxon>
        <taxon>Bacillati</taxon>
        <taxon>Actinomycetota</taxon>
        <taxon>Actinomycetes</taxon>
        <taxon>Micrococcales</taxon>
        <taxon>Microbacteriaceae</taxon>
        <taxon>Mycetocola</taxon>
    </lineage>
</organism>
<dbReference type="SFLD" id="SFLDS00003">
    <property type="entry name" value="Haloacid_Dehalogenase"/>
    <property type="match status" value="1"/>
</dbReference>
<dbReference type="SUPFAM" id="SSF56784">
    <property type="entry name" value="HAD-like"/>
    <property type="match status" value="1"/>
</dbReference>
<dbReference type="EMBL" id="RCWJ01000005">
    <property type="protein sequence ID" value="RLQ81182.1"/>
    <property type="molecule type" value="Genomic_DNA"/>
</dbReference>
<dbReference type="PANTHER" id="PTHR10000:SF8">
    <property type="entry name" value="HAD SUPERFAMILY HYDROLASE-LIKE, TYPE 3"/>
    <property type="match status" value="1"/>
</dbReference>
<dbReference type="InterPro" id="IPR023214">
    <property type="entry name" value="HAD_sf"/>
</dbReference>
<reference evidence="1 2" key="1">
    <citation type="submission" date="2018-10" db="EMBL/GenBank/DDBJ databases">
        <authorList>
            <person name="Li J."/>
        </authorList>
    </citation>
    <scope>NUCLEOTIDE SEQUENCE [LARGE SCALE GENOMIC DNA]</scope>
    <source>
        <strain evidence="1 2">ZD1-4</strain>
    </source>
</reference>
<proteinExistence type="predicted"/>
<sequence>MSEAGLLVALDVDGTLLHEDGSMSDAVITAARKATERGHRLMLATGRSWETTLPVVEELGIDPEYVVCANGALVMKRDAEAPGGYRRHLIETFDPSDVLRTIRSHLADGRYMVEYPSGYRRYTAGMTDWNLENAEEVEFEGLLSEPVTRVVVVSPGHDELEFLKIVEGMGLHQVAYAIGWTAWLDIAPLGVNKSTALERVREWLDVPRSRIVAVGDGRNDIEMFEWAGAEGRAVAMGQAPDEVKDAANEVTGSITEDGLVAILTSL</sequence>
<name>A0A3L7IVZ1_9MICO</name>
<accession>A0A3L7IVZ1</accession>
<comment type="caution">
    <text evidence="1">The sequence shown here is derived from an EMBL/GenBank/DDBJ whole genome shotgun (WGS) entry which is preliminary data.</text>
</comment>
<dbReference type="OrthoDB" id="3180855at2"/>
<dbReference type="Gene3D" id="3.30.1240.10">
    <property type="match status" value="1"/>
</dbReference>
<dbReference type="GO" id="GO:0000287">
    <property type="term" value="F:magnesium ion binding"/>
    <property type="evidence" value="ECO:0007669"/>
    <property type="project" value="TreeGrafter"/>
</dbReference>
<gene>
    <name evidence="1" type="ORF">D9V28_15730</name>
</gene>
<dbReference type="NCBIfam" id="TIGR01484">
    <property type="entry name" value="HAD-SF-IIB"/>
    <property type="match status" value="1"/>
</dbReference>
<dbReference type="InterPro" id="IPR006379">
    <property type="entry name" value="HAD-SF_hydro_IIB"/>
</dbReference>